<dbReference type="Pfam" id="PF12840">
    <property type="entry name" value="HTH_20"/>
    <property type="match status" value="1"/>
</dbReference>
<evidence type="ECO:0000313" key="6">
    <source>
        <dbReference type="EMBL" id="SDZ21855.1"/>
    </source>
</evidence>
<feature type="region of interest" description="Disordered" evidence="4">
    <location>
        <begin position="332"/>
        <end position="356"/>
    </location>
</feature>
<dbReference type="GO" id="GO:0003677">
    <property type="term" value="F:DNA binding"/>
    <property type="evidence" value="ECO:0007669"/>
    <property type="project" value="UniProtKB-KW"/>
</dbReference>
<dbReference type="GO" id="GO:0003700">
    <property type="term" value="F:DNA-binding transcription factor activity"/>
    <property type="evidence" value="ECO:0007669"/>
    <property type="project" value="InterPro"/>
</dbReference>
<evidence type="ECO:0000256" key="1">
    <source>
        <dbReference type="ARBA" id="ARBA00023015"/>
    </source>
</evidence>
<evidence type="ECO:0000256" key="2">
    <source>
        <dbReference type="ARBA" id="ARBA00023125"/>
    </source>
</evidence>
<sequence>MSTMGTLRIHFTAEDLSRTRLAVQPDPLWEIVCSLHRLQTRAGYAGYAGWYRQVRQDLQQAGLVPMIRERLLPILPRDRYFPDFLTPGPVTDLGEGIDRVLGTPTRRMRTELGRMAAPLNGTWLDELAAGRLAALHGLGDALRAYFRVAVAPYQAQIGAAVSRDRALRGVRILDTGAGQILADLGPEVRWDPPLLSVHPYPEYRDLHLDGRGIALIPSYFCWHAPIALADPELPPALVYPARRQRPEPTAGPATPADPERRLGPLLGHTRLAVLRGAARGATTGELARRAGISPATTSHHTTILREAGLITSQRHGNLVLHHLTTVGETLLGDVRPRSGTPPSHPGRIGPVGADQA</sequence>
<dbReference type="PANTHER" id="PTHR43132">
    <property type="entry name" value="ARSENICAL RESISTANCE OPERON REPRESSOR ARSR-RELATED"/>
    <property type="match status" value="1"/>
</dbReference>
<dbReference type="InterPro" id="IPR051011">
    <property type="entry name" value="Metal_resp_trans_reg"/>
</dbReference>
<evidence type="ECO:0000259" key="5">
    <source>
        <dbReference type="SMART" id="SM00418"/>
    </source>
</evidence>
<dbReference type="InterPro" id="IPR036390">
    <property type="entry name" value="WH_DNA-bd_sf"/>
</dbReference>
<evidence type="ECO:0000256" key="3">
    <source>
        <dbReference type="ARBA" id="ARBA00023163"/>
    </source>
</evidence>
<dbReference type="STRING" id="405436.SAMN05444365_107130"/>
<dbReference type="CDD" id="cd00090">
    <property type="entry name" value="HTH_ARSR"/>
    <property type="match status" value="1"/>
</dbReference>
<keyword evidence="1" id="KW-0805">Transcription regulation</keyword>
<dbReference type="SMART" id="SM00418">
    <property type="entry name" value="HTH_ARSR"/>
    <property type="match status" value="1"/>
</dbReference>
<evidence type="ECO:0000313" key="7">
    <source>
        <dbReference type="Proteomes" id="UP000242415"/>
    </source>
</evidence>
<dbReference type="InterPro" id="IPR001845">
    <property type="entry name" value="HTH_ArsR_DNA-bd_dom"/>
</dbReference>
<dbReference type="Gene3D" id="1.10.10.10">
    <property type="entry name" value="Winged helix-like DNA-binding domain superfamily/Winged helix DNA-binding domain"/>
    <property type="match status" value="1"/>
</dbReference>
<protein>
    <submittedName>
        <fullName evidence="6">Helix-turn-helix domain-containing protein</fullName>
    </submittedName>
</protein>
<keyword evidence="2" id="KW-0238">DNA-binding</keyword>
<feature type="domain" description="HTH arsR-type" evidence="5">
    <location>
        <begin position="260"/>
        <end position="336"/>
    </location>
</feature>
<gene>
    <name evidence="6" type="ORF">SAMN05444365_107130</name>
</gene>
<organism evidence="6 7">
    <name type="scientific">Micromonospora pattaloongensis</name>
    <dbReference type="NCBI Taxonomy" id="405436"/>
    <lineage>
        <taxon>Bacteria</taxon>
        <taxon>Bacillati</taxon>
        <taxon>Actinomycetota</taxon>
        <taxon>Actinomycetes</taxon>
        <taxon>Micromonosporales</taxon>
        <taxon>Micromonosporaceae</taxon>
        <taxon>Micromonospora</taxon>
    </lineage>
</organism>
<feature type="region of interest" description="Disordered" evidence="4">
    <location>
        <begin position="242"/>
        <end position="263"/>
    </location>
</feature>
<dbReference type="Proteomes" id="UP000242415">
    <property type="component" value="Unassembled WGS sequence"/>
</dbReference>
<reference evidence="7" key="1">
    <citation type="submission" date="2016-10" db="EMBL/GenBank/DDBJ databases">
        <authorList>
            <person name="Varghese N."/>
            <person name="Submissions S."/>
        </authorList>
    </citation>
    <scope>NUCLEOTIDE SEQUENCE [LARGE SCALE GENOMIC DNA]</scope>
    <source>
        <strain evidence="7">DSM 45245</strain>
    </source>
</reference>
<dbReference type="EMBL" id="FNPH01000007">
    <property type="protein sequence ID" value="SDZ21855.1"/>
    <property type="molecule type" value="Genomic_DNA"/>
</dbReference>
<name>A0A1H3R944_9ACTN</name>
<dbReference type="InterPro" id="IPR011991">
    <property type="entry name" value="ArsR-like_HTH"/>
</dbReference>
<proteinExistence type="predicted"/>
<dbReference type="SUPFAM" id="SSF46785">
    <property type="entry name" value="Winged helix' DNA-binding domain"/>
    <property type="match status" value="1"/>
</dbReference>
<dbReference type="PANTHER" id="PTHR43132:SF8">
    <property type="entry name" value="HTH-TYPE TRANSCRIPTIONAL REGULATOR KMTR"/>
    <property type="match status" value="1"/>
</dbReference>
<keyword evidence="7" id="KW-1185">Reference proteome</keyword>
<dbReference type="InterPro" id="IPR036388">
    <property type="entry name" value="WH-like_DNA-bd_sf"/>
</dbReference>
<evidence type="ECO:0000256" key="4">
    <source>
        <dbReference type="SAM" id="MobiDB-lite"/>
    </source>
</evidence>
<keyword evidence="3" id="KW-0804">Transcription</keyword>
<dbReference type="AlphaFoldDB" id="A0A1H3R944"/>
<accession>A0A1H3R944</accession>